<organism evidence="6 7">
    <name type="scientific">Lampropedia aestuarii</name>
    <dbReference type="NCBI Taxonomy" id="2562762"/>
    <lineage>
        <taxon>Bacteria</taxon>
        <taxon>Pseudomonadati</taxon>
        <taxon>Pseudomonadota</taxon>
        <taxon>Betaproteobacteria</taxon>
        <taxon>Burkholderiales</taxon>
        <taxon>Comamonadaceae</taxon>
        <taxon>Lampropedia</taxon>
    </lineage>
</organism>
<evidence type="ECO:0000256" key="3">
    <source>
        <dbReference type="ARBA" id="ARBA00022989"/>
    </source>
</evidence>
<evidence type="ECO:0000256" key="2">
    <source>
        <dbReference type="ARBA" id="ARBA00022692"/>
    </source>
</evidence>
<gene>
    <name evidence="6" type="ORF">E8K88_03475</name>
</gene>
<evidence type="ECO:0000256" key="5">
    <source>
        <dbReference type="RuleBase" id="RU363041"/>
    </source>
</evidence>
<feature type="transmembrane region" description="Helical" evidence="5">
    <location>
        <begin position="52"/>
        <end position="73"/>
    </location>
</feature>
<dbReference type="EMBL" id="SSWX01000003">
    <property type="protein sequence ID" value="THJ35657.1"/>
    <property type="molecule type" value="Genomic_DNA"/>
</dbReference>
<comment type="subcellular location">
    <subcellularLocation>
        <location evidence="5">Cell membrane</location>
        <topology evidence="5">Multi-pass membrane protein</topology>
    </subcellularLocation>
    <subcellularLocation>
        <location evidence="1">Membrane</location>
        <topology evidence="1">Multi-pass membrane protein</topology>
    </subcellularLocation>
</comment>
<comment type="similarity">
    <text evidence="5">Belongs to the 4-toluene sulfonate uptake permease (TSUP) (TC 2.A.102) family.</text>
</comment>
<proteinExistence type="inferred from homology"/>
<evidence type="ECO:0000313" key="6">
    <source>
        <dbReference type="EMBL" id="THJ35657.1"/>
    </source>
</evidence>
<dbReference type="PANTHER" id="PTHR43483:SF3">
    <property type="entry name" value="MEMBRANE TRANSPORTER PROTEIN HI_0806-RELATED"/>
    <property type="match status" value="1"/>
</dbReference>
<keyword evidence="3 5" id="KW-1133">Transmembrane helix</keyword>
<protein>
    <recommendedName>
        <fullName evidence="5">Probable membrane transporter protein</fullName>
    </recommendedName>
</protein>
<keyword evidence="4 5" id="KW-0472">Membrane</keyword>
<dbReference type="GO" id="GO:0005886">
    <property type="term" value="C:plasma membrane"/>
    <property type="evidence" value="ECO:0007669"/>
    <property type="project" value="UniProtKB-SubCell"/>
</dbReference>
<dbReference type="AlphaFoldDB" id="A0A4S5BS72"/>
<accession>A0A4S5BS72</accession>
<evidence type="ECO:0000256" key="1">
    <source>
        <dbReference type="ARBA" id="ARBA00004141"/>
    </source>
</evidence>
<keyword evidence="5" id="KW-1003">Cell membrane</keyword>
<reference evidence="6 7" key="1">
    <citation type="submission" date="2019-04" db="EMBL/GenBank/DDBJ databases">
        <title>Lampropedia sp YIM MLB12 draf genome.</title>
        <authorList>
            <person name="Wang Y.-X."/>
        </authorList>
    </citation>
    <scope>NUCLEOTIDE SEQUENCE [LARGE SCALE GENOMIC DNA]</scope>
    <source>
        <strain evidence="6 7">YIM MLB12</strain>
    </source>
</reference>
<comment type="caution">
    <text evidence="6">The sequence shown here is derived from an EMBL/GenBank/DDBJ whole genome shotgun (WGS) entry which is preliminary data.</text>
</comment>
<dbReference type="RefSeq" id="WP_136405256.1">
    <property type="nucleotide sequence ID" value="NZ_SSWX01000003.1"/>
</dbReference>
<feature type="transmembrane region" description="Helical" evidence="5">
    <location>
        <begin position="142"/>
        <end position="165"/>
    </location>
</feature>
<evidence type="ECO:0000313" key="7">
    <source>
        <dbReference type="Proteomes" id="UP000306236"/>
    </source>
</evidence>
<dbReference type="PANTHER" id="PTHR43483">
    <property type="entry name" value="MEMBRANE TRANSPORTER PROTEIN HI_0806-RELATED"/>
    <property type="match status" value="1"/>
</dbReference>
<feature type="transmembrane region" description="Helical" evidence="5">
    <location>
        <begin position="185"/>
        <end position="207"/>
    </location>
</feature>
<feature type="transmembrane region" description="Helical" evidence="5">
    <location>
        <begin position="7"/>
        <end position="32"/>
    </location>
</feature>
<dbReference type="Pfam" id="PF01925">
    <property type="entry name" value="TauE"/>
    <property type="match status" value="1"/>
</dbReference>
<keyword evidence="7" id="KW-1185">Reference proteome</keyword>
<keyword evidence="2 5" id="KW-0812">Transmembrane</keyword>
<feature type="transmembrane region" description="Helical" evidence="5">
    <location>
        <begin position="219"/>
        <end position="240"/>
    </location>
</feature>
<sequence length="276" mass="28011">MFFGLDAALIVTLMAIGLGAGFLAGLLGIGGGMVLVPCLVFILGKQGVSGDLAIKMGIATAMATILFTSLSSVRAHHKRGAIRWPIVRGIAPGIVVGGLLAGAGAFAMLKGQAIGLFFAVFVGYSAWRMFKGATKTAGVRNGVHGFWGLSAVGTGIGFISGLVGAGGGFLSVPYMSRCNVPIHQAVATSAALGFPIAIANVLGYTVSGWSIANTTPGSWGYFYLPALVLIAMCSVMTAPLGAKVAHGLNVAALKKVFALLLASLAAYMLYKSVQGA</sequence>
<feature type="transmembrane region" description="Helical" evidence="5">
    <location>
        <begin position="85"/>
        <end position="107"/>
    </location>
</feature>
<dbReference type="InterPro" id="IPR002781">
    <property type="entry name" value="TM_pro_TauE-like"/>
</dbReference>
<name>A0A4S5BS72_9BURK</name>
<evidence type="ECO:0000256" key="4">
    <source>
        <dbReference type="ARBA" id="ARBA00023136"/>
    </source>
</evidence>
<feature type="transmembrane region" description="Helical" evidence="5">
    <location>
        <begin position="113"/>
        <end position="130"/>
    </location>
</feature>
<dbReference type="Proteomes" id="UP000306236">
    <property type="component" value="Unassembled WGS sequence"/>
</dbReference>
<dbReference type="OrthoDB" id="457670at2"/>
<feature type="transmembrane region" description="Helical" evidence="5">
    <location>
        <begin position="252"/>
        <end position="270"/>
    </location>
</feature>